<sequence>MSNPSRTQDPRTQDRRRTAHDVDVDVLGVGFGPSNMALAIAIEEHNASAQAPLRAVFHERQATSRWHHGMLFEDAHMQVAFAKDLVTLRNPTSDYSFLAFLHEQGRLTDFLNRGSFAPLRVEFAAYLRWAAARLAGFTRYGSSVESVTPVHDGGRVVAFDVTVAGEHGTSRTRARDVVVAAGLQPRLPEGVVESGRVWHNQRHLDRVALAGHDVRRAVVVGAGQSAAEIMIDLYDRFPGAEVHSVSRRYGFSPSDSTPYANSVFDPGAVDVFYDAPPAGRAQLMAHHRNTNYSVVAEDTIRTLHEREYRDRWLGRGRLHWHRCTEVLDVRDASATPTDGPAGGAVDGPAGRPVGGPVALTLAENLTGTTAVLDADLVVLATGYRPLDPATLLGGATDLLGRDADGALDLHRDHRARLTAPADAGLYLVGQSEHSHGLGSTLLSTLGVRAGEVLASVLARRVDGAGSAGPAAHVPDETDGETDGETRAAPSGTGRLLPGGRVLPDPLVVR</sequence>
<feature type="region of interest" description="Disordered" evidence="16">
    <location>
        <begin position="464"/>
        <end position="509"/>
    </location>
</feature>
<dbReference type="InterPro" id="IPR036188">
    <property type="entry name" value="FAD/NAD-bd_sf"/>
</dbReference>
<evidence type="ECO:0000313" key="19">
    <source>
        <dbReference type="Proteomes" id="UP000289805"/>
    </source>
</evidence>
<evidence type="ECO:0000256" key="7">
    <source>
        <dbReference type="ARBA" id="ARBA00022827"/>
    </source>
</evidence>
<evidence type="ECO:0000256" key="3">
    <source>
        <dbReference type="ARBA" id="ARBA00007588"/>
    </source>
</evidence>
<comment type="caution">
    <text evidence="18">The sequence shown here is derived from an EMBL/GenBank/DDBJ whole genome shotgun (WGS) entry which is preliminary data.</text>
</comment>
<evidence type="ECO:0000256" key="12">
    <source>
        <dbReference type="ARBA" id="ARBA00031158"/>
    </source>
</evidence>
<dbReference type="OrthoDB" id="7527071at2"/>
<evidence type="ECO:0000256" key="1">
    <source>
        <dbReference type="ARBA" id="ARBA00001974"/>
    </source>
</evidence>
<evidence type="ECO:0000313" key="18">
    <source>
        <dbReference type="EMBL" id="RXR36212.1"/>
    </source>
</evidence>
<keyword evidence="7" id="KW-0274">FAD</keyword>
<dbReference type="PANTHER" id="PTHR42802:SF1">
    <property type="entry name" value="L-ORNITHINE N(5)-MONOOXYGENASE"/>
    <property type="match status" value="1"/>
</dbReference>
<evidence type="ECO:0000256" key="5">
    <source>
        <dbReference type="ARBA" id="ARBA00016406"/>
    </source>
</evidence>
<comment type="pathway">
    <text evidence="2">Siderophore biosynthesis.</text>
</comment>
<dbReference type="EC" id="1.14.13.59" evidence="4"/>
<dbReference type="PANTHER" id="PTHR42802">
    <property type="entry name" value="MONOOXYGENASE"/>
    <property type="match status" value="1"/>
</dbReference>
<dbReference type="EMBL" id="SDJR01000003">
    <property type="protein sequence ID" value="RXR26946.1"/>
    <property type="molecule type" value="Genomic_DNA"/>
</dbReference>
<evidence type="ECO:0000313" key="20">
    <source>
        <dbReference type="Proteomes" id="UP000290517"/>
    </source>
</evidence>
<organism evidence="18 19">
    <name type="scientific">Oerskovia turbata</name>
    <dbReference type="NCBI Taxonomy" id="1713"/>
    <lineage>
        <taxon>Bacteria</taxon>
        <taxon>Bacillati</taxon>
        <taxon>Actinomycetota</taxon>
        <taxon>Actinomycetes</taxon>
        <taxon>Micrococcales</taxon>
        <taxon>Cellulomonadaceae</taxon>
        <taxon>Oerskovia</taxon>
    </lineage>
</organism>
<keyword evidence="20" id="KW-1185">Reference proteome</keyword>
<dbReference type="EMBL" id="SDJQ01000004">
    <property type="protein sequence ID" value="RXR36212.1"/>
    <property type="molecule type" value="Genomic_DNA"/>
</dbReference>
<dbReference type="SUPFAM" id="SSF51905">
    <property type="entry name" value="FAD/NAD(P)-binding domain"/>
    <property type="match status" value="2"/>
</dbReference>
<comment type="catalytic activity">
    <reaction evidence="15">
        <text>L-lysine + NADPH + O2 = N(6)-hydroxy-L-lysine + NADP(+) + H2O</text>
        <dbReference type="Rhea" id="RHEA:23228"/>
        <dbReference type="ChEBI" id="CHEBI:15377"/>
        <dbReference type="ChEBI" id="CHEBI:15379"/>
        <dbReference type="ChEBI" id="CHEBI:32551"/>
        <dbReference type="ChEBI" id="CHEBI:57783"/>
        <dbReference type="ChEBI" id="CHEBI:57820"/>
        <dbReference type="ChEBI" id="CHEBI:58349"/>
        <dbReference type="EC" id="1.14.13.59"/>
    </reaction>
</comment>
<dbReference type="GO" id="GO:0047091">
    <property type="term" value="F:L-lysine 6-monooxygenase (NADPH) activity"/>
    <property type="evidence" value="ECO:0007669"/>
    <property type="project" value="UniProtKB-EC"/>
</dbReference>
<dbReference type="Pfam" id="PF13434">
    <property type="entry name" value="Lys_Orn_oxgnase"/>
    <property type="match status" value="1"/>
</dbReference>
<evidence type="ECO:0000256" key="14">
    <source>
        <dbReference type="ARBA" id="ARBA00032738"/>
    </source>
</evidence>
<accession>A0A4Q1L346</accession>
<proteinExistence type="inferred from homology"/>
<comment type="similarity">
    <text evidence="3">Belongs to the lysine N(6)-hydroxylase/L-ornithine N(5)-oxygenase family.</text>
</comment>
<evidence type="ECO:0000256" key="2">
    <source>
        <dbReference type="ARBA" id="ARBA00004924"/>
    </source>
</evidence>
<evidence type="ECO:0000256" key="6">
    <source>
        <dbReference type="ARBA" id="ARBA00022630"/>
    </source>
</evidence>
<evidence type="ECO:0000256" key="16">
    <source>
        <dbReference type="SAM" id="MobiDB-lite"/>
    </source>
</evidence>
<dbReference type="InterPro" id="IPR025700">
    <property type="entry name" value="Lys/Orn_oxygenase"/>
</dbReference>
<reference evidence="19 20" key="1">
    <citation type="submission" date="2019-01" db="EMBL/GenBank/DDBJ databases">
        <title>Oerskovia turbata Genome sequencing and assembly.</title>
        <authorList>
            <person name="Dou T."/>
        </authorList>
    </citation>
    <scope>NUCLEOTIDE SEQUENCE [LARGE SCALE GENOMIC DNA]</scope>
    <source>
        <strain evidence="18 19">JCM12123</strain>
        <strain evidence="17 20">JCM3160</strain>
    </source>
</reference>
<protein>
    <recommendedName>
        <fullName evidence="5">L-lysine N6-monooxygenase MbtG</fullName>
        <ecNumber evidence="4">1.14.13.59</ecNumber>
    </recommendedName>
    <alternativeName>
        <fullName evidence="14">Lysine 6-N-hydroxylase</fullName>
    </alternativeName>
    <alternativeName>
        <fullName evidence="13">Lysine N6-hydroxylase</fullName>
    </alternativeName>
    <alternativeName>
        <fullName evidence="11">Lysine-N-oxygenase</fullName>
    </alternativeName>
    <alternativeName>
        <fullName evidence="12">Mycobactin synthase protein G</fullName>
    </alternativeName>
</protein>
<evidence type="ECO:0000256" key="15">
    <source>
        <dbReference type="ARBA" id="ARBA00048407"/>
    </source>
</evidence>
<keyword evidence="9" id="KW-0560">Oxidoreductase</keyword>
<evidence type="ECO:0000256" key="13">
    <source>
        <dbReference type="ARBA" id="ARBA00032493"/>
    </source>
</evidence>
<evidence type="ECO:0000256" key="4">
    <source>
        <dbReference type="ARBA" id="ARBA00013076"/>
    </source>
</evidence>
<keyword evidence="6" id="KW-0285">Flavoprotein</keyword>
<dbReference type="RefSeq" id="WP_084689691.1">
    <property type="nucleotide sequence ID" value="NZ_JOFV01000001.1"/>
</dbReference>
<evidence type="ECO:0000256" key="10">
    <source>
        <dbReference type="ARBA" id="ARBA00023033"/>
    </source>
</evidence>
<evidence type="ECO:0000256" key="11">
    <source>
        <dbReference type="ARBA" id="ARBA00029939"/>
    </source>
</evidence>
<dbReference type="Proteomes" id="UP000290517">
    <property type="component" value="Unassembled WGS sequence"/>
</dbReference>
<dbReference type="AlphaFoldDB" id="A0A4Q1L346"/>
<keyword evidence="10 18" id="KW-0503">Monooxygenase</keyword>
<dbReference type="STRING" id="1713.GCA_000718325_00207"/>
<evidence type="ECO:0000256" key="9">
    <source>
        <dbReference type="ARBA" id="ARBA00023002"/>
    </source>
</evidence>
<keyword evidence="8" id="KW-0521">NADP</keyword>
<gene>
    <name evidence="17" type="ORF">EQW73_05650</name>
    <name evidence="18" type="ORF">EQW78_02775</name>
</gene>
<dbReference type="Proteomes" id="UP000289805">
    <property type="component" value="Unassembled WGS sequence"/>
</dbReference>
<evidence type="ECO:0000313" key="17">
    <source>
        <dbReference type="EMBL" id="RXR26946.1"/>
    </source>
</evidence>
<comment type="cofactor">
    <cofactor evidence="1">
        <name>FAD</name>
        <dbReference type="ChEBI" id="CHEBI:57692"/>
    </cofactor>
</comment>
<evidence type="ECO:0000256" key="8">
    <source>
        <dbReference type="ARBA" id="ARBA00022857"/>
    </source>
</evidence>
<dbReference type="Gene3D" id="3.50.50.60">
    <property type="entry name" value="FAD/NAD(P)-binding domain"/>
    <property type="match status" value="1"/>
</dbReference>
<name>A0A4Q1L346_9CELL</name>